<protein>
    <submittedName>
        <fullName evidence="2">Uncharacterized protein</fullName>
    </submittedName>
</protein>
<keyword evidence="3" id="KW-1185">Reference proteome</keyword>
<dbReference type="AlphaFoldDB" id="A0A8C6XZ38"/>
<reference evidence="2" key="2">
    <citation type="submission" date="2025-09" db="UniProtKB">
        <authorList>
            <consortium name="Ensembl"/>
        </authorList>
    </citation>
    <scope>IDENTIFICATION</scope>
</reference>
<dbReference type="Proteomes" id="UP000694559">
    <property type="component" value="Unplaced"/>
</dbReference>
<evidence type="ECO:0000256" key="1">
    <source>
        <dbReference type="SAM" id="MobiDB-lite"/>
    </source>
</evidence>
<evidence type="ECO:0000313" key="3">
    <source>
        <dbReference type="Proteomes" id="UP000694559"/>
    </source>
</evidence>
<feature type="region of interest" description="Disordered" evidence="1">
    <location>
        <begin position="63"/>
        <end position="91"/>
    </location>
</feature>
<sequence length="100" mass="11026">MRSASALFNRFPALSTTNQVKLCIFSTTNQVKLCIHYTPHVPFWMQVSADHMQRLGEGEKWASQKFGKAGNGPTSSFQRAPGAQRGHFCPPGGFIVQDAN</sequence>
<organism evidence="2 3">
    <name type="scientific">Naja naja</name>
    <name type="common">Indian cobra</name>
    <dbReference type="NCBI Taxonomy" id="35670"/>
    <lineage>
        <taxon>Eukaryota</taxon>
        <taxon>Metazoa</taxon>
        <taxon>Chordata</taxon>
        <taxon>Craniata</taxon>
        <taxon>Vertebrata</taxon>
        <taxon>Euteleostomi</taxon>
        <taxon>Lepidosauria</taxon>
        <taxon>Squamata</taxon>
        <taxon>Bifurcata</taxon>
        <taxon>Unidentata</taxon>
        <taxon>Episquamata</taxon>
        <taxon>Toxicofera</taxon>
        <taxon>Serpentes</taxon>
        <taxon>Colubroidea</taxon>
        <taxon>Elapidae</taxon>
        <taxon>Elapinae</taxon>
        <taxon>Naja</taxon>
    </lineage>
</organism>
<reference evidence="2" key="1">
    <citation type="submission" date="2025-08" db="UniProtKB">
        <authorList>
            <consortium name="Ensembl"/>
        </authorList>
    </citation>
    <scope>IDENTIFICATION</scope>
</reference>
<name>A0A8C6XZ38_NAJNA</name>
<dbReference type="Ensembl" id="ENSNNAT00000022984.1">
    <property type="protein sequence ID" value="ENSNNAP00000021927.1"/>
    <property type="gene ID" value="ENSNNAG00000014471.1"/>
</dbReference>
<accession>A0A8C6XZ38</accession>
<proteinExistence type="predicted"/>
<evidence type="ECO:0000313" key="2">
    <source>
        <dbReference type="Ensembl" id="ENSNNAP00000021927.1"/>
    </source>
</evidence>
<dbReference type="OrthoDB" id="10586582at2759"/>